<dbReference type="Proteomes" id="UP000789759">
    <property type="component" value="Unassembled WGS sequence"/>
</dbReference>
<sequence length="69" mass="7603">MLLQSFISAKAIISSQTAQSTASTQLTNLNNLLQSISLTKKRKANVVTSNFPMTTTSNKFSKQLFMSFL</sequence>
<protein>
    <submittedName>
        <fullName evidence="1">1072_t:CDS:1</fullName>
    </submittedName>
</protein>
<evidence type="ECO:0000313" key="1">
    <source>
        <dbReference type="EMBL" id="CAG8772693.1"/>
    </source>
</evidence>
<gene>
    <name evidence="1" type="ORF">CPELLU_LOCUS15954</name>
</gene>
<dbReference type="AlphaFoldDB" id="A0A9N9JCF3"/>
<proteinExistence type="predicted"/>
<comment type="caution">
    <text evidence="1">The sequence shown here is derived from an EMBL/GenBank/DDBJ whole genome shotgun (WGS) entry which is preliminary data.</text>
</comment>
<reference evidence="1" key="1">
    <citation type="submission" date="2021-06" db="EMBL/GenBank/DDBJ databases">
        <authorList>
            <person name="Kallberg Y."/>
            <person name="Tangrot J."/>
            <person name="Rosling A."/>
        </authorList>
    </citation>
    <scope>NUCLEOTIDE SEQUENCE</scope>
    <source>
        <strain evidence="1">FL966</strain>
    </source>
</reference>
<evidence type="ECO:0000313" key="2">
    <source>
        <dbReference type="Proteomes" id="UP000789759"/>
    </source>
</evidence>
<dbReference type="EMBL" id="CAJVQA010022198">
    <property type="protein sequence ID" value="CAG8772693.1"/>
    <property type="molecule type" value="Genomic_DNA"/>
</dbReference>
<name>A0A9N9JCF3_9GLOM</name>
<keyword evidence="2" id="KW-1185">Reference proteome</keyword>
<accession>A0A9N9JCF3</accession>
<organism evidence="1 2">
    <name type="scientific">Cetraspora pellucida</name>
    <dbReference type="NCBI Taxonomy" id="1433469"/>
    <lineage>
        <taxon>Eukaryota</taxon>
        <taxon>Fungi</taxon>
        <taxon>Fungi incertae sedis</taxon>
        <taxon>Mucoromycota</taxon>
        <taxon>Glomeromycotina</taxon>
        <taxon>Glomeromycetes</taxon>
        <taxon>Diversisporales</taxon>
        <taxon>Gigasporaceae</taxon>
        <taxon>Cetraspora</taxon>
    </lineage>
</organism>